<protein>
    <submittedName>
        <fullName evidence="3">Uncharacterized protein LOC111604232</fullName>
    </submittedName>
</protein>
<dbReference type="GeneID" id="111604232"/>
<keyword evidence="2" id="KW-1185">Reference proteome</keyword>
<reference evidence="3" key="1">
    <citation type="submission" date="2025-08" db="UniProtKB">
        <authorList>
            <consortium name="RefSeq"/>
        </authorList>
    </citation>
    <scope>IDENTIFICATION</scope>
    <source>
        <strain evidence="3">15085-1641.00</strain>
        <tissue evidence="3">Whole body</tissue>
    </source>
</reference>
<proteinExistence type="predicted"/>
<dbReference type="KEGG" id="dhe:111604232"/>
<sequence>MKFAILLLVASIACINAQAFGPFAGGNPFAAAFNPYLNGVFGGAAPAAGAVGAGVPTGPAAAAPPAAAPFGGFSVSSFFQSIVLQKEADRLLSQPNFPADLAERVLNVLSNAELAFANCNTATMPWLQIRCVKPALTTAKNDLKLIDDEWQARLAATTAAPAPAPAAGAAQL</sequence>
<dbReference type="RefSeq" id="XP_023177977.2">
    <property type="nucleotide sequence ID" value="XM_023322209.2"/>
</dbReference>
<organism evidence="2 3">
    <name type="scientific">Drosophila hydei</name>
    <name type="common">Fruit fly</name>
    <dbReference type="NCBI Taxonomy" id="7224"/>
    <lineage>
        <taxon>Eukaryota</taxon>
        <taxon>Metazoa</taxon>
        <taxon>Ecdysozoa</taxon>
        <taxon>Arthropoda</taxon>
        <taxon>Hexapoda</taxon>
        <taxon>Insecta</taxon>
        <taxon>Pterygota</taxon>
        <taxon>Neoptera</taxon>
        <taxon>Endopterygota</taxon>
        <taxon>Diptera</taxon>
        <taxon>Brachycera</taxon>
        <taxon>Muscomorpha</taxon>
        <taxon>Ephydroidea</taxon>
        <taxon>Drosophilidae</taxon>
        <taxon>Drosophila</taxon>
    </lineage>
</organism>
<dbReference type="OMA" id="CINAQAF"/>
<keyword evidence="1" id="KW-0732">Signal</keyword>
<evidence type="ECO:0000256" key="1">
    <source>
        <dbReference type="SAM" id="SignalP"/>
    </source>
</evidence>
<feature type="chain" id="PRO_5026891043" evidence="1">
    <location>
        <begin position="20"/>
        <end position="172"/>
    </location>
</feature>
<feature type="signal peptide" evidence="1">
    <location>
        <begin position="1"/>
        <end position="19"/>
    </location>
</feature>
<dbReference type="OrthoDB" id="8023940at2759"/>
<dbReference type="Proteomes" id="UP000504633">
    <property type="component" value="Unplaced"/>
</dbReference>
<evidence type="ECO:0000313" key="3">
    <source>
        <dbReference type="RefSeq" id="XP_023177977.2"/>
    </source>
</evidence>
<accession>A0A6J1MF47</accession>
<name>A0A6J1MF47_DROHY</name>
<evidence type="ECO:0000313" key="2">
    <source>
        <dbReference type="Proteomes" id="UP000504633"/>
    </source>
</evidence>
<dbReference type="AlphaFoldDB" id="A0A6J1MF47"/>
<gene>
    <name evidence="3" type="primary">LOC111604232</name>
</gene>